<evidence type="ECO:0000313" key="5">
    <source>
        <dbReference type="EMBL" id="VDN57481.1"/>
    </source>
</evidence>
<dbReference type="FunFam" id="3.90.190.10:FF:000157">
    <property type="entry name" value="Protein-tyrosine phosphatase"/>
    <property type="match status" value="1"/>
</dbReference>
<dbReference type="PROSITE" id="PS50056">
    <property type="entry name" value="TYR_PHOSPHATASE_2"/>
    <property type="match status" value="1"/>
</dbReference>
<dbReference type="InterPro" id="IPR016130">
    <property type="entry name" value="Tyr_Pase_AS"/>
</dbReference>
<dbReference type="Gene3D" id="3.90.190.10">
    <property type="entry name" value="Protein tyrosine phosphatase superfamily"/>
    <property type="match status" value="1"/>
</dbReference>
<dbReference type="Proteomes" id="UP000038040">
    <property type="component" value="Unplaced"/>
</dbReference>
<sequence>ARPVYSAVRSGIISLTPSSIQCKLYCGGNHCKYCTVDNWTDDQQAIKGLYSHWITDNIVAMARPTRNTFEHYNFVNQLKILNIRSVINMQTIGEHAFCGPVMDASGFSYSPELLMENNIYFYNFAFPDFGVQNIETLLDVVKVIQFAITQGNIAIHCHAGLGRTGVVIAAYLVWAHQYTSTKAIEYVRLKRPNSVQSMVQINAIDEFWQFLKKIRIIPKNGTITLNEYLTVQRKIISTEEARRYDHIPKVKKFKKKFCQI</sequence>
<evidence type="ECO:0000256" key="1">
    <source>
        <dbReference type="ARBA" id="ARBA00022801"/>
    </source>
</evidence>
<dbReference type="OrthoDB" id="542013at2759"/>
<feature type="domain" description="Tyrosine-protein phosphatase" evidence="3">
    <location>
        <begin position="49"/>
        <end position="220"/>
    </location>
</feature>
<keyword evidence="7" id="KW-1185">Reference proteome</keyword>
<evidence type="ECO:0000313" key="7">
    <source>
        <dbReference type="Proteomes" id="UP000274756"/>
    </source>
</evidence>
<evidence type="ECO:0000313" key="8">
    <source>
        <dbReference type="WBParaSite" id="DME_0000329501-mRNA-1"/>
    </source>
</evidence>
<dbReference type="InterPro" id="IPR050561">
    <property type="entry name" value="PTP"/>
</dbReference>
<protein>
    <submittedName>
        <fullName evidence="8">TYR_PHOSPHATASE_2 domain-containing protein</fullName>
    </submittedName>
</protein>
<dbReference type="InterPro" id="IPR003595">
    <property type="entry name" value="Tyr_Pase_cat"/>
</dbReference>
<dbReference type="InterPro" id="IPR029021">
    <property type="entry name" value="Prot-tyrosine_phosphatase-like"/>
</dbReference>
<dbReference type="WBParaSite" id="DME_0000329501-mRNA-1">
    <property type="protein sequence ID" value="DME_0000329501-mRNA-1"/>
    <property type="gene ID" value="DME_0000329501"/>
</dbReference>
<dbReference type="PROSITE" id="PS50054">
    <property type="entry name" value="TYR_PHOSPHATASE_DUAL"/>
    <property type="match status" value="1"/>
</dbReference>
<dbReference type="PROSITE" id="PS00383">
    <property type="entry name" value="TYR_PHOSPHATASE_1"/>
    <property type="match status" value="1"/>
</dbReference>
<gene>
    <name evidence="5" type="ORF">DME_LOCUS7454</name>
</gene>
<dbReference type="PANTHER" id="PTHR23339">
    <property type="entry name" value="TYROSINE SPECIFIC PROTEIN PHOSPHATASE AND DUAL SPECIFICITY PROTEIN PHOSPHATASE"/>
    <property type="match status" value="1"/>
</dbReference>
<dbReference type="AlphaFoldDB" id="A0A0N4U8C9"/>
<dbReference type="Pfam" id="PF00782">
    <property type="entry name" value="DSPc"/>
    <property type="match status" value="1"/>
</dbReference>
<dbReference type="Proteomes" id="UP000274756">
    <property type="component" value="Unassembled WGS sequence"/>
</dbReference>
<dbReference type="InterPro" id="IPR020422">
    <property type="entry name" value="TYR_PHOSPHATASE_DUAL_dom"/>
</dbReference>
<organism evidence="6 8">
    <name type="scientific">Dracunculus medinensis</name>
    <name type="common">Guinea worm</name>
    <dbReference type="NCBI Taxonomy" id="318479"/>
    <lineage>
        <taxon>Eukaryota</taxon>
        <taxon>Metazoa</taxon>
        <taxon>Ecdysozoa</taxon>
        <taxon>Nematoda</taxon>
        <taxon>Chromadorea</taxon>
        <taxon>Rhabditida</taxon>
        <taxon>Spirurina</taxon>
        <taxon>Dracunculoidea</taxon>
        <taxon>Dracunculidae</taxon>
        <taxon>Dracunculus</taxon>
    </lineage>
</organism>
<accession>A0A0N4U8C9</accession>
<dbReference type="InterPro" id="IPR000387">
    <property type="entry name" value="Tyr_Pase_dom"/>
</dbReference>
<dbReference type="EMBL" id="UYYG01001160">
    <property type="protein sequence ID" value="VDN57481.1"/>
    <property type="molecule type" value="Genomic_DNA"/>
</dbReference>
<dbReference type="SMART" id="SM00195">
    <property type="entry name" value="DSPc"/>
    <property type="match status" value="1"/>
</dbReference>
<proteinExistence type="predicted"/>
<dbReference type="SMART" id="SM00404">
    <property type="entry name" value="PTPc_motif"/>
    <property type="match status" value="1"/>
</dbReference>
<reference evidence="8" key="1">
    <citation type="submission" date="2017-02" db="UniProtKB">
        <authorList>
            <consortium name="WormBaseParasite"/>
        </authorList>
    </citation>
    <scope>IDENTIFICATION</scope>
</reference>
<dbReference type="SUPFAM" id="SSF52799">
    <property type="entry name" value="(Phosphotyrosine protein) phosphatases II"/>
    <property type="match status" value="1"/>
</dbReference>
<keyword evidence="2" id="KW-0904">Protein phosphatase</keyword>
<name>A0A0N4U8C9_DRAME</name>
<evidence type="ECO:0000259" key="3">
    <source>
        <dbReference type="PROSITE" id="PS50054"/>
    </source>
</evidence>
<reference evidence="5 7" key="2">
    <citation type="submission" date="2018-11" db="EMBL/GenBank/DDBJ databases">
        <authorList>
            <consortium name="Pathogen Informatics"/>
        </authorList>
    </citation>
    <scope>NUCLEOTIDE SEQUENCE [LARGE SCALE GENOMIC DNA]</scope>
</reference>
<feature type="domain" description="Tyrosine specific protein phosphatases" evidence="4">
    <location>
        <begin position="135"/>
        <end position="202"/>
    </location>
</feature>
<evidence type="ECO:0000259" key="4">
    <source>
        <dbReference type="PROSITE" id="PS50056"/>
    </source>
</evidence>
<dbReference type="GO" id="GO:0004721">
    <property type="term" value="F:phosphoprotein phosphatase activity"/>
    <property type="evidence" value="ECO:0007669"/>
    <property type="project" value="UniProtKB-KW"/>
</dbReference>
<dbReference type="STRING" id="318479.A0A0N4U8C9"/>
<evidence type="ECO:0000313" key="6">
    <source>
        <dbReference type="Proteomes" id="UP000038040"/>
    </source>
</evidence>
<keyword evidence="1" id="KW-0378">Hydrolase</keyword>
<evidence type="ECO:0000256" key="2">
    <source>
        <dbReference type="ARBA" id="ARBA00022912"/>
    </source>
</evidence>
<dbReference type="InterPro" id="IPR000340">
    <property type="entry name" value="Dual-sp_phosphatase_cat-dom"/>
</dbReference>